<feature type="compositionally biased region" description="Basic and acidic residues" evidence="1">
    <location>
        <begin position="57"/>
        <end position="83"/>
    </location>
</feature>
<name>A0A1N7RY78_9BURK</name>
<reference evidence="2 3" key="1">
    <citation type="submission" date="2016-12" db="EMBL/GenBank/DDBJ databases">
        <authorList>
            <person name="Song W.-J."/>
            <person name="Kurnit D.M."/>
        </authorList>
    </citation>
    <scope>NUCLEOTIDE SEQUENCE [LARGE SCALE GENOMIC DNA]</scope>
    <source>
        <strain evidence="2 3">STM7296</strain>
    </source>
</reference>
<dbReference type="Proteomes" id="UP000187012">
    <property type="component" value="Unassembled WGS sequence"/>
</dbReference>
<dbReference type="EMBL" id="CYGX02000024">
    <property type="protein sequence ID" value="SIT40073.1"/>
    <property type="molecule type" value="Genomic_DNA"/>
</dbReference>
<protein>
    <submittedName>
        <fullName evidence="2">Uncharacterized protein</fullName>
    </submittedName>
</protein>
<dbReference type="AlphaFoldDB" id="A0A1N7RY78"/>
<sequence>MRGGQLGRIAQCVVDHLIKRGIAEHTPPPHVDGRCRDRFADLAPNIKRFRRHRLDRDPLGAKIGAPDERRNTQRGCESLRHGPDSSGCKGYSPKHASFSKNASNLRYSLRNYWSDRPQRHLSEMTVGKALCR</sequence>
<feature type="region of interest" description="Disordered" evidence="1">
    <location>
        <begin position="57"/>
        <end position="95"/>
    </location>
</feature>
<gene>
    <name evidence="2" type="ORF">BN2475_240054</name>
</gene>
<evidence type="ECO:0000313" key="2">
    <source>
        <dbReference type="EMBL" id="SIT40073.1"/>
    </source>
</evidence>
<proteinExistence type="predicted"/>
<keyword evidence="3" id="KW-1185">Reference proteome</keyword>
<evidence type="ECO:0000313" key="3">
    <source>
        <dbReference type="Proteomes" id="UP000187012"/>
    </source>
</evidence>
<organism evidence="2 3">
    <name type="scientific">Paraburkholderia ribeironis</name>
    <dbReference type="NCBI Taxonomy" id="1247936"/>
    <lineage>
        <taxon>Bacteria</taxon>
        <taxon>Pseudomonadati</taxon>
        <taxon>Pseudomonadota</taxon>
        <taxon>Betaproteobacteria</taxon>
        <taxon>Burkholderiales</taxon>
        <taxon>Burkholderiaceae</taxon>
        <taxon>Paraburkholderia</taxon>
    </lineage>
</organism>
<dbReference type="STRING" id="1247936.BN2475_240054"/>
<accession>A0A1N7RY78</accession>
<evidence type="ECO:0000256" key="1">
    <source>
        <dbReference type="SAM" id="MobiDB-lite"/>
    </source>
</evidence>